<sequence>MKGADIITKVKKFTILGLVSLLILIIMVLISPTKLNGLWYLYNGNDINTDSNIKNQLNSKDYIKISNRTMESFQSDGKNGISEMKVLGNKMHVGDAVYKYEINKRGEHKILVLELIGFDNGHLKESIESGEKFIYVFEKSIDFE</sequence>
<accession>A0A1M5WCS1</accession>
<gene>
    <name evidence="2" type="ORF">SAMN02745941_01022</name>
</gene>
<dbReference type="Proteomes" id="UP000184241">
    <property type="component" value="Unassembled WGS sequence"/>
</dbReference>
<evidence type="ECO:0000313" key="3">
    <source>
        <dbReference type="Proteomes" id="UP000184241"/>
    </source>
</evidence>
<protein>
    <submittedName>
        <fullName evidence="2">Uncharacterized protein</fullName>
    </submittedName>
</protein>
<keyword evidence="1" id="KW-0472">Membrane</keyword>
<reference evidence="2 3" key="1">
    <citation type="submission" date="2016-11" db="EMBL/GenBank/DDBJ databases">
        <authorList>
            <person name="Jaros S."/>
            <person name="Januszkiewicz K."/>
            <person name="Wedrychowicz H."/>
        </authorList>
    </citation>
    <scope>NUCLEOTIDE SEQUENCE [LARGE SCALE GENOMIC DNA]</scope>
    <source>
        <strain evidence="2 3">DSM 6191</strain>
    </source>
</reference>
<organism evidence="2 3">
    <name type="scientific">Clostridium intestinale DSM 6191</name>
    <dbReference type="NCBI Taxonomy" id="1121320"/>
    <lineage>
        <taxon>Bacteria</taxon>
        <taxon>Bacillati</taxon>
        <taxon>Bacillota</taxon>
        <taxon>Clostridia</taxon>
        <taxon>Eubacteriales</taxon>
        <taxon>Clostridiaceae</taxon>
        <taxon>Clostridium</taxon>
    </lineage>
</organism>
<dbReference type="AlphaFoldDB" id="A0A1M5WCS1"/>
<evidence type="ECO:0000313" key="2">
    <source>
        <dbReference type="EMBL" id="SHH85004.1"/>
    </source>
</evidence>
<keyword evidence="1" id="KW-1133">Transmembrane helix</keyword>
<name>A0A1M5WCS1_9CLOT</name>
<proteinExistence type="predicted"/>
<keyword evidence="1" id="KW-0812">Transmembrane</keyword>
<feature type="transmembrane region" description="Helical" evidence="1">
    <location>
        <begin position="12"/>
        <end position="30"/>
    </location>
</feature>
<dbReference type="EMBL" id="FQXU01000004">
    <property type="protein sequence ID" value="SHH85004.1"/>
    <property type="molecule type" value="Genomic_DNA"/>
</dbReference>
<evidence type="ECO:0000256" key="1">
    <source>
        <dbReference type="SAM" id="Phobius"/>
    </source>
</evidence>